<gene>
    <name evidence="2" type="ORF">GCM10011365_06980</name>
</gene>
<dbReference type="InterPro" id="IPR046450">
    <property type="entry name" value="PA_dom_sf"/>
</dbReference>
<dbReference type="Pfam" id="PF20773">
    <property type="entry name" value="InhA-like_MAM"/>
    <property type="match status" value="1"/>
</dbReference>
<evidence type="ECO:0000313" key="2">
    <source>
        <dbReference type="EMBL" id="GGF88403.1"/>
    </source>
</evidence>
<dbReference type="SUPFAM" id="SSF110296">
    <property type="entry name" value="Oligoxyloglucan reducing end-specific cellobiohydrolase"/>
    <property type="match status" value="3"/>
</dbReference>
<dbReference type="CDD" id="cd04818">
    <property type="entry name" value="PA_subtilisin_1"/>
    <property type="match status" value="1"/>
</dbReference>
<accession>A0A917CGU0</accession>
<feature type="domain" description="PA" evidence="1">
    <location>
        <begin position="312"/>
        <end position="401"/>
    </location>
</feature>
<dbReference type="Gene3D" id="2.130.10.10">
    <property type="entry name" value="YVTN repeat-like/Quinoprotein amine dehydrogenase"/>
    <property type="match status" value="3"/>
</dbReference>
<organism evidence="2 3">
    <name type="scientific">Marinicella pacifica</name>
    <dbReference type="NCBI Taxonomy" id="1171543"/>
    <lineage>
        <taxon>Bacteria</taxon>
        <taxon>Pseudomonadati</taxon>
        <taxon>Pseudomonadota</taxon>
        <taxon>Gammaproteobacteria</taxon>
        <taxon>Lysobacterales</taxon>
        <taxon>Marinicellaceae</taxon>
        <taxon>Marinicella</taxon>
    </lineage>
</organism>
<dbReference type="PANTHER" id="PTHR43739:SF5">
    <property type="entry name" value="EXO-ALPHA-SIALIDASE"/>
    <property type="match status" value="1"/>
</dbReference>
<dbReference type="Pfam" id="PF02225">
    <property type="entry name" value="PA"/>
    <property type="match status" value="1"/>
</dbReference>
<dbReference type="InterPro" id="IPR003137">
    <property type="entry name" value="PA_domain"/>
</dbReference>
<comment type="caution">
    <text evidence="2">The sequence shown here is derived from an EMBL/GenBank/DDBJ whole genome shotgun (WGS) entry which is preliminary data.</text>
</comment>
<protein>
    <recommendedName>
        <fullName evidence="1">PA domain-containing protein</fullName>
    </recommendedName>
</protein>
<sequence>MKLIVNFLLLTILAVSVWILLPETETSITEKSLKIKDTDVFKKQKEPKQYDKPDQAARWLADRRRTPTGTQNPSQLNMAVKRQMHGVEKNLKSGQTLAMRFDEMGPGVFGGRIRGFVIHPDKPGYLLAGGVSGGVWKSTDDGQSWQPKTDFLPNIAIGSMLIDPDNPERVFIGTGEGFFNFDAAQGAGVFVSEDFGETWQQLSATDNPDFYYVNRLARIPGSDVLLAATNAGIMRSDNLGVSWQESSGHQTSGRGFTDLKRDPANSQHLLAYHFGAPNQVKATLLVTAPAGIAGQYDAVPAAFGGELPANGITGEIVLARDNVGATQDACESIKNDISGKIALIERGQCDFTVKVKNAQNAGAKVVLVYQNDNSLPIIMGGEDSTITIPAVMIARTIGNNIINNPGAVSGVVKPATVVDLNRFIMRSVDAGNNWQILNNHGLPIEEVERMELGFAQTGKVYVAVSKEAVDLSGGGTSGTLGLWTANPGTQLQFNKTVSQTNFIERQGWYDLAVAVNPNDANHVLVGAIDLYSSNDGGQSIVKNSAWYPAPGQIERYIHADHHGYFFSPHNPNDIYFVTDGGVSKSEDGGATFFDLNNGLNISQSYGIAVSPDGQFINSGTQDNGAQIYFGDQQNWLEWQGGDGGYSAWDQQQSQYVYNSYVRGQLYGSRTGGLTAEAIELPDTDGALFIQPYVLDDNNGNRMLVGTNKVYYSNNIRQLSNANWQDITGVINGASVSAVAFNPHKPSQALAGMANVNAQQLIKIDGLGSTNSVTKITLDSQVIGPYPSIVTDIRVDEFDTTGQTYYLTLGGYFENRLIKSTNGGQSWFSIAGNLPDIPLYQVINDPLNANRLFVGSELGLWVGETVNGTDYNWLRYDYGPAFTRVMDLVWNGDHDLFIGTHGRGTYRAQRNPVSVSLVKFIATDASCDDDNYLDKGEQGHLMLMLENHSDQTLNQVAVSLNNAGTLTVLDGTKHVNLPPFSRRQVSVKVDLDATASCAADIDVPVTVITELGEFNLSVTPKTAVDRILSVGDFFAGAENNDMMQAQLNLGYSNWVQDSNRAYSGQAGWFASSENNYSDKTLTSPWLTLAGGGNVLSFALAYDLEFGQNQFWDGAVLEMQLADDQTWFDIGVLSSVPYDGQLANNNTAQGHFAWSGNRPNWRQATVDLGESYAGKTIRFRFRVLSDYNSQNTGFWVDDIRLTHVYNREEFVCDSCVNSGNVRPLKGSWYDPKYNGHGFIIEYTGRDDLYYSMFYTYDDNGKPEWYLSYSFLENGTLNDAYEPDTLQKPKYDYSINPAQGFPLVPDPALTDGRLRFDFNNQTARNHVACQDGTERNLDQVALAQWRINNEQQTWCIQPIVSNENKAEPDFGNSWYAGDLDEGWGFSVIHARNTTQTYLFYYDGDGASRWALADKPGLQTGQDYETGFFQIQGYPRDAAPQNLTYSQIGTLRFNLQNTLRDLSTDGFTDFDLTYDGVEGGHWQRQGIPIKTLFPGH</sequence>
<dbReference type="Gene3D" id="2.60.120.260">
    <property type="entry name" value="Galactose-binding domain-like"/>
    <property type="match status" value="1"/>
</dbReference>
<dbReference type="RefSeq" id="WP_188364287.1">
    <property type="nucleotide sequence ID" value="NZ_BAABJF010000032.1"/>
</dbReference>
<dbReference type="EMBL" id="BMEO01000002">
    <property type="protein sequence ID" value="GGF88403.1"/>
    <property type="molecule type" value="Genomic_DNA"/>
</dbReference>
<evidence type="ECO:0000313" key="3">
    <source>
        <dbReference type="Proteomes" id="UP000605253"/>
    </source>
</evidence>
<evidence type="ECO:0000259" key="1">
    <source>
        <dbReference type="Pfam" id="PF02225"/>
    </source>
</evidence>
<dbReference type="InterPro" id="IPR015943">
    <property type="entry name" value="WD40/YVTN_repeat-like_dom_sf"/>
</dbReference>
<proteinExistence type="predicted"/>
<dbReference type="Gene3D" id="3.50.30.30">
    <property type="match status" value="1"/>
</dbReference>
<dbReference type="Proteomes" id="UP000605253">
    <property type="component" value="Unassembled WGS sequence"/>
</dbReference>
<dbReference type="GO" id="GO:0010411">
    <property type="term" value="P:xyloglucan metabolic process"/>
    <property type="evidence" value="ECO:0007669"/>
    <property type="project" value="TreeGrafter"/>
</dbReference>
<keyword evidence="3" id="KW-1185">Reference proteome</keyword>
<dbReference type="PANTHER" id="PTHR43739">
    <property type="entry name" value="XYLOGLUCANASE (EUROFUNG)"/>
    <property type="match status" value="1"/>
</dbReference>
<reference evidence="2" key="2">
    <citation type="submission" date="2020-09" db="EMBL/GenBank/DDBJ databases">
        <authorList>
            <person name="Sun Q."/>
            <person name="Zhou Y."/>
        </authorList>
    </citation>
    <scope>NUCLEOTIDE SEQUENCE</scope>
    <source>
        <strain evidence="2">CGMCC 1.12181</strain>
    </source>
</reference>
<dbReference type="InterPro" id="IPR052025">
    <property type="entry name" value="Xyloglucanase_GH74"/>
</dbReference>
<dbReference type="SUPFAM" id="SSF52025">
    <property type="entry name" value="PA domain"/>
    <property type="match status" value="1"/>
</dbReference>
<name>A0A917CGU0_9GAMM</name>
<reference evidence="2" key="1">
    <citation type="journal article" date="2014" name="Int. J. Syst. Evol. Microbiol.">
        <title>Complete genome sequence of Corynebacterium casei LMG S-19264T (=DSM 44701T), isolated from a smear-ripened cheese.</title>
        <authorList>
            <consortium name="US DOE Joint Genome Institute (JGI-PGF)"/>
            <person name="Walter F."/>
            <person name="Albersmeier A."/>
            <person name="Kalinowski J."/>
            <person name="Ruckert C."/>
        </authorList>
    </citation>
    <scope>NUCLEOTIDE SEQUENCE</scope>
    <source>
        <strain evidence="2">CGMCC 1.12181</strain>
    </source>
</reference>